<name>A0A285PEH5_9HYPH</name>
<organism evidence="2 3">
    <name type="scientific">Cohaesibacter gelatinilyticus</name>
    <dbReference type="NCBI Taxonomy" id="372072"/>
    <lineage>
        <taxon>Bacteria</taxon>
        <taxon>Pseudomonadati</taxon>
        <taxon>Pseudomonadota</taxon>
        <taxon>Alphaproteobacteria</taxon>
        <taxon>Hyphomicrobiales</taxon>
        <taxon>Cohaesibacteraceae</taxon>
    </lineage>
</organism>
<protein>
    <submittedName>
        <fullName evidence="2">Uncharacterized protein</fullName>
    </submittedName>
</protein>
<dbReference type="RefSeq" id="WP_097154458.1">
    <property type="nucleotide sequence ID" value="NZ_OBEL01000003.1"/>
</dbReference>
<feature type="coiled-coil region" evidence="1">
    <location>
        <begin position="279"/>
        <end position="306"/>
    </location>
</feature>
<evidence type="ECO:0000313" key="3">
    <source>
        <dbReference type="Proteomes" id="UP000219439"/>
    </source>
</evidence>
<dbReference type="Proteomes" id="UP000219439">
    <property type="component" value="Unassembled WGS sequence"/>
</dbReference>
<accession>A0A285PEH5</accession>
<keyword evidence="1" id="KW-0175">Coiled coil</keyword>
<dbReference type="EMBL" id="OBEL01000003">
    <property type="protein sequence ID" value="SNZ20115.1"/>
    <property type="molecule type" value="Genomic_DNA"/>
</dbReference>
<proteinExistence type="predicted"/>
<dbReference type="OrthoDB" id="8437708at2"/>
<reference evidence="2 3" key="1">
    <citation type="submission" date="2017-09" db="EMBL/GenBank/DDBJ databases">
        <authorList>
            <person name="Ehlers B."/>
            <person name="Leendertz F.H."/>
        </authorList>
    </citation>
    <scope>NUCLEOTIDE SEQUENCE [LARGE SCALE GENOMIC DNA]</scope>
    <source>
        <strain evidence="2 3">DSM 18289</strain>
    </source>
</reference>
<keyword evidence="3" id="KW-1185">Reference proteome</keyword>
<dbReference type="AlphaFoldDB" id="A0A285PEH5"/>
<sequence length="329" mass="37377">MTAKEKTYSERQEFVVQQAIMGMVVEEEGGKIIRDSPIGILVKSPGFEDVKTDIKKTIFGSNPSEFSIDEDMSRHGAYIFRTIPEGLLAAKARYRPELGEGASSQEFALAKIWLLEGAKTWRDIPHSFFMACMTHLIAEPPIGTVPSSLDPLRILPNEELVIDKNGEKTRVIFDMDDFFTEFQTDSELRAITCRAFHATETGGRIDDIPLLSSTKALRYPRRTLECLEFIAFTHRDLTPERMKSEHPVDVFIGLRGLRSDTNVIAFNLAANILQLNQLSSEERNVFNKLKNRVENQRKEMQSTETIDNIPWPVDRHDRAIGIGTLELYI</sequence>
<evidence type="ECO:0000313" key="2">
    <source>
        <dbReference type="EMBL" id="SNZ20115.1"/>
    </source>
</evidence>
<gene>
    <name evidence="2" type="ORF">SAMN06265368_3216</name>
</gene>
<evidence type="ECO:0000256" key="1">
    <source>
        <dbReference type="SAM" id="Coils"/>
    </source>
</evidence>